<dbReference type="PRINTS" id="PR00420">
    <property type="entry name" value="RNGMNOXGNASE"/>
</dbReference>
<protein>
    <submittedName>
        <fullName evidence="3">2-polyprenyl-6-methoxyphenol hydroxylase-like FAD-dependent oxidoreductase</fullName>
    </submittedName>
</protein>
<feature type="domain" description="FAD-binding" evidence="2">
    <location>
        <begin position="3"/>
        <end position="359"/>
    </location>
</feature>
<accession>A0A841E2F1</accession>
<feature type="region of interest" description="Disordered" evidence="1">
    <location>
        <begin position="131"/>
        <end position="167"/>
    </location>
</feature>
<dbReference type="PANTHER" id="PTHR46865">
    <property type="entry name" value="OXIDOREDUCTASE-RELATED"/>
    <property type="match status" value="1"/>
</dbReference>
<dbReference type="Gene3D" id="3.50.50.60">
    <property type="entry name" value="FAD/NAD(P)-binding domain"/>
    <property type="match status" value="1"/>
</dbReference>
<evidence type="ECO:0000259" key="2">
    <source>
        <dbReference type="Pfam" id="PF01494"/>
    </source>
</evidence>
<dbReference type="Pfam" id="PF01494">
    <property type="entry name" value="FAD_binding_3"/>
    <property type="match status" value="1"/>
</dbReference>
<dbReference type="Gene3D" id="3.30.9.10">
    <property type="entry name" value="D-Amino Acid Oxidase, subunit A, domain 2"/>
    <property type="match status" value="1"/>
</dbReference>
<dbReference type="InterPro" id="IPR051704">
    <property type="entry name" value="FAD_aromatic-hydroxylase"/>
</dbReference>
<name>A0A841E2F1_9ACTN</name>
<dbReference type="EMBL" id="JACHNF010000001">
    <property type="protein sequence ID" value="MBB5983206.1"/>
    <property type="molecule type" value="Genomic_DNA"/>
</dbReference>
<feature type="region of interest" description="Disordered" evidence="1">
    <location>
        <begin position="428"/>
        <end position="464"/>
    </location>
</feature>
<dbReference type="AlphaFoldDB" id="A0A841E2F1"/>
<evidence type="ECO:0000313" key="4">
    <source>
        <dbReference type="Proteomes" id="UP000558997"/>
    </source>
</evidence>
<sequence length="464" mass="49381">MKTVLISGGGIAGPALAFWLRRFGFAPTVVEIAPGPRPGGQTVDLRGVSRVVAERMGLMPAVAGRQVHERGLEYVRADGRRTAAMAAEALDGAGPVAEIEILRGDLAELLTDATTDVEYLYGDSITALRQDLEPSEPSTATLSRSSGGTSSGISSGTSSGTSTGGGCGGVEVTFASGGERRFDLVVGADGVHSRVRRLAFGPEADFVHHLGGYTSYFTIETPEDLQHWMKIYTAPGGRWIALRPDRDPRFAKVLLSFRSPVLDYDRKDLAAQKRLVRSRFEGLGWHAEKVLAGLDAADDFYLDTTSRVVVPDWSRGRVTLVGDAGYCGSPMAGHGTALSLVGAYVLAGELAAANGDHARAFPAYQARMQAYVEQRMELPPGGLKMAMPMSSFGIAYRDLVLRVMTSPMMSGALAKMARVKPDAIDLPEYSGLPERSGLPEHSVGLPEGSVERGDPVRVAAEEAE</sequence>
<keyword evidence="4" id="KW-1185">Reference proteome</keyword>
<feature type="compositionally biased region" description="Low complexity" evidence="1">
    <location>
        <begin position="138"/>
        <end position="161"/>
    </location>
</feature>
<dbReference type="InterPro" id="IPR002938">
    <property type="entry name" value="FAD-bd"/>
</dbReference>
<dbReference type="Proteomes" id="UP000558997">
    <property type="component" value="Unassembled WGS sequence"/>
</dbReference>
<reference evidence="3 4" key="1">
    <citation type="submission" date="2020-08" db="EMBL/GenBank/DDBJ databases">
        <title>Sequencing the genomes of 1000 actinobacteria strains.</title>
        <authorList>
            <person name="Klenk H.-P."/>
        </authorList>
    </citation>
    <scope>NUCLEOTIDE SEQUENCE [LARGE SCALE GENOMIC DNA]</scope>
    <source>
        <strain evidence="3 4">DSM 17294</strain>
    </source>
</reference>
<organism evidence="3 4">
    <name type="scientific">Kribbella solani</name>
    <dbReference type="NCBI Taxonomy" id="236067"/>
    <lineage>
        <taxon>Bacteria</taxon>
        <taxon>Bacillati</taxon>
        <taxon>Actinomycetota</taxon>
        <taxon>Actinomycetes</taxon>
        <taxon>Propionibacteriales</taxon>
        <taxon>Kribbellaceae</taxon>
        <taxon>Kribbella</taxon>
    </lineage>
</organism>
<dbReference type="GO" id="GO:0071949">
    <property type="term" value="F:FAD binding"/>
    <property type="evidence" value="ECO:0007669"/>
    <property type="project" value="InterPro"/>
</dbReference>
<dbReference type="RefSeq" id="WP_184841026.1">
    <property type="nucleotide sequence ID" value="NZ_BAAAVN010000002.1"/>
</dbReference>
<proteinExistence type="predicted"/>
<gene>
    <name evidence="3" type="ORF">HDA44_006547</name>
</gene>
<dbReference type="InterPro" id="IPR036188">
    <property type="entry name" value="FAD/NAD-bd_sf"/>
</dbReference>
<dbReference type="PANTHER" id="PTHR46865:SF2">
    <property type="entry name" value="MONOOXYGENASE"/>
    <property type="match status" value="1"/>
</dbReference>
<comment type="caution">
    <text evidence="3">The sequence shown here is derived from an EMBL/GenBank/DDBJ whole genome shotgun (WGS) entry which is preliminary data.</text>
</comment>
<evidence type="ECO:0000313" key="3">
    <source>
        <dbReference type="EMBL" id="MBB5983206.1"/>
    </source>
</evidence>
<evidence type="ECO:0000256" key="1">
    <source>
        <dbReference type="SAM" id="MobiDB-lite"/>
    </source>
</evidence>
<dbReference type="SUPFAM" id="SSF51905">
    <property type="entry name" value="FAD/NAD(P)-binding domain"/>
    <property type="match status" value="1"/>
</dbReference>